<keyword evidence="5" id="KW-1185">Reference proteome</keyword>
<dbReference type="Gene3D" id="3.40.80.10">
    <property type="entry name" value="Peptidoglycan recognition protein-like"/>
    <property type="match status" value="1"/>
</dbReference>
<comment type="caution">
    <text evidence="4">The sequence shown here is derived from an EMBL/GenBank/DDBJ whole genome shotgun (WGS) entry which is preliminary data.</text>
</comment>
<protein>
    <submittedName>
        <fullName evidence="4">N-acetylmuramoyl-L-alanine amidase</fullName>
    </submittedName>
</protein>
<dbReference type="RefSeq" id="WP_170820028.1">
    <property type="nucleotide sequence ID" value="NZ_JAAOXG010000002.1"/>
</dbReference>
<evidence type="ECO:0000259" key="3">
    <source>
        <dbReference type="Pfam" id="PF19087"/>
    </source>
</evidence>
<dbReference type="Pfam" id="PF01510">
    <property type="entry name" value="Amidase_2"/>
    <property type="match status" value="1"/>
</dbReference>
<dbReference type="InterPro" id="IPR002502">
    <property type="entry name" value="Amidase_domain"/>
</dbReference>
<proteinExistence type="predicted"/>
<sequence>MGNLYAESGLDPQNLQNSYEKKLGHTNASYTQAVDAGTYDNFINDKAGYGLAQWTYWSRKQNLHNFAKDAGKSIGDLQMQLDFLAKELAEGYKGVLEALRTATSVREASDCVLTKFERPADQSEKVQIKRAEYGQTYFGKYATKGMEDNDMGYTNSTLVDCKVMSPNHSGKRTHRIDRITPHCVVGQLKAANIGGCFDEASRKASCNYGIGSDGRVCLVVDEANRSWCSSSSANDQRAITIECASDKTAPYAMTDIVYNKLVELCVDICRRNGKDTLLWFANKDKSLNYEPKDNEMVITVHRWFANKSCPGDWLYARLGNLATTVTAKLSGTKTTDSEKTKTADVTTEAVSGTLEVIYTGTDGVEVHNTPDFNASSCNKTHGPVGPATKKGSKFTVAALVTLAGGSKMYKLKSGLYITASEKYVKFTKTETKTESNVPFKVRVDITDLNIRTGAGTNYAKTGEKTGKGVFTITEVKEGKGSDAGWGRLKSGAGWISLDYATRI</sequence>
<accession>A0ABX1VK63</accession>
<dbReference type="Pfam" id="PF19087">
    <property type="entry name" value="DUF5776"/>
    <property type="match status" value="1"/>
</dbReference>
<evidence type="ECO:0000313" key="4">
    <source>
        <dbReference type="EMBL" id="NNJ28679.1"/>
    </source>
</evidence>
<feature type="domain" description="DUF5776" evidence="3">
    <location>
        <begin position="387"/>
        <end position="424"/>
    </location>
</feature>
<dbReference type="Pfam" id="PF18013">
    <property type="entry name" value="Phage_lysozyme2"/>
    <property type="match status" value="1"/>
</dbReference>
<feature type="domain" description="N-acetylmuramoyl-L-alanine amidase" evidence="1">
    <location>
        <begin position="174"/>
        <end position="311"/>
    </location>
</feature>
<dbReference type="InterPro" id="IPR041219">
    <property type="entry name" value="Phage_lysozyme2"/>
</dbReference>
<dbReference type="InterPro" id="IPR044081">
    <property type="entry name" value="DUF5776"/>
</dbReference>
<feature type="domain" description="Phage tail lysozyme" evidence="2">
    <location>
        <begin position="1"/>
        <end position="141"/>
    </location>
</feature>
<name>A0ABX1VK63_9FIRM</name>
<gene>
    <name evidence="4" type="ORF">G9470_02530</name>
</gene>
<evidence type="ECO:0000259" key="2">
    <source>
        <dbReference type="Pfam" id="PF18013"/>
    </source>
</evidence>
<dbReference type="InterPro" id="IPR036505">
    <property type="entry name" value="Amidase/PGRP_sf"/>
</dbReference>
<dbReference type="EMBL" id="JAAOXG010000002">
    <property type="protein sequence ID" value="NNJ28679.1"/>
    <property type="molecule type" value="Genomic_DNA"/>
</dbReference>
<dbReference type="Gene3D" id="1.10.530.10">
    <property type="match status" value="1"/>
</dbReference>
<dbReference type="SUPFAM" id="SSF55846">
    <property type="entry name" value="N-acetylmuramoyl-L-alanine amidase-like"/>
    <property type="match status" value="1"/>
</dbReference>
<organism evidence="4 5">
    <name type="scientific">Lacrimispora defluvii</name>
    <dbReference type="NCBI Taxonomy" id="2719233"/>
    <lineage>
        <taxon>Bacteria</taxon>
        <taxon>Bacillati</taxon>
        <taxon>Bacillota</taxon>
        <taxon>Clostridia</taxon>
        <taxon>Lachnospirales</taxon>
        <taxon>Lachnospiraceae</taxon>
        <taxon>Lacrimispora</taxon>
    </lineage>
</organism>
<dbReference type="Proteomes" id="UP000539052">
    <property type="component" value="Unassembled WGS sequence"/>
</dbReference>
<evidence type="ECO:0000313" key="5">
    <source>
        <dbReference type="Proteomes" id="UP000539052"/>
    </source>
</evidence>
<evidence type="ECO:0000259" key="1">
    <source>
        <dbReference type="Pfam" id="PF01510"/>
    </source>
</evidence>
<reference evidence="4 5" key="1">
    <citation type="submission" date="2020-03" db="EMBL/GenBank/DDBJ databases">
        <title>Genome Sequence of industrial isolate, B5A.</title>
        <authorList>
            <person name="Sharma S."/>
            <person name="Patil P.B."/>
            <person name="Korpole S."/>
        </authorList>
    </citation>
    <scope>NUCLEOTIDE SEQUENCE [LARGE SCALE GENOMIC DNA]</scope>
    <source>
        <strain evidence="4 5">PI-S10-B5A</strain>
    </source>
</reference>